<feature type="domain" description="LysM" evidence="1">
    <location>
        <begin position="132"/>
        <end position="176"/>
    </location>
</feature>
<dbReference type="Gene3D" id="2.70.70.10">
    <property type="entry name" value="Glucose Permease (Domain IIA)"/>
    <property type="match status" value="1"/>
</dbReference>
<dbReference type="Gene3D" id="3.10.350.10">
    <property type="entry name" value="LysM domain"/>
    <property type="match status" value="2"/>
</dbReference>
<dbReference type="GO" id="GO:0004222">
    <property type="term" value="F:metalloendopeptidase activity"/>
    <property type="evidence" value="ECO:0007669"/>
    <property type="project" value="TreeGrafter"/>
</dbReference>
<dbReference type="AlphaFoldDB" id="A0A2H0N1K2"/>
<dbReference type="PANTHER" id="PTHR21666:SF270">
    <property type="entry name" value="MUREIN HYDROLASE ACTIVATOR ENVC"/>
    <property type="match status" value="1"/>
</dbReference>
<dbReference type="InterPro" id="IPR011055">
    <property type="entry name" value="Dup_hybrid_motif"/>
</dbReference>
<dbReference type="CDD" id="cd12797">
    <property type="entry name" value="M23_peptidase"/>
    <property type="match status" value="1"/>
</dbReference>
<dbReference type="InterPro" id="IPR016047">
    <property type="entry name" value="M23ase_b-sheet_dom"/>
</dbReference>
<protein>
    <recommendedName>
        <fullName evidence="1">LysM domain-containing protein</fullName>
    </recommendedName>
</protein>
<accession>A0A2H0N1K2</accession>
<dbReference type="Pfam" id="PF01476">
    <property type="entry name" value="LysM"/>
    <property type="match status" value="2"/>
</dbReference>
<dbReference type="Proteomes" id="UP000231139">
    <property type="component" value="Unassembled WGS sequence"/>
</dbReference>
<dbReference type="InterPro" id="IPR036779">
    <property type="entry name" value="LysM_dom_sf"/>
</dbReference>
<sequence>MVSIISYNYLTSSPSAYFAEISASENKLNFINIGPTVQPGPDLVLIKDASLKFFASPVFISPQVLGTIMVRPEEEKEERDIIQYTVKEGDSLFNIAKKFGITLETLLWANDLQKSSILKSGQKLVILPVSGIMHMVKAGENINQIAKTYRAEEKEIIDFNELSKEGEIFVEDILVIPGGKLPSPTPPVIAGTSETALPNSYFIIPCQGKITQGIHFYNAIDIANQCGTPVFATAGGKIQVIDNKWPYGGYIRILHPNGVVTLYGHLSKIIVSTGQNISQGQVLGYIGNTGRTIGATGCHLHFETRGAVNPLAKYSVGTVLNFK</sequence>
<dbReference type="EMBL" id="PCWK01000014">
    <property type="protein sequence ID" value="PIR02768.1"/>
    <property type="molecule type" value="Genomic_DNA"/>
</dbReference>
<dbReference type="Pfam" id="PF01551">
    <property type="entry name" value="Peptidase_M23"/>
    <property type="match status" value="1"/>
</dbReference>
<organism evidence="2 3">
    <name type="scientific">Candidatus Nealsonbacteria bacterium CG11_big_fil_rev_8_21_14_0_20_35_11</name>
    <dbReference type="NCBI Taxonomy" id="1974713"/>
    <lineage>
        <taxon>Bacteria</taxon>
        <taxon>Candidatus Nealsoniibacteriota</taxon>
    </lineage>
</organism>
<dbReference type="PROSITE" id="PS51782">
    <property type="entry name" value="LYSM"/>
    <property type="match status" value="2"/>
</dbReference>
<dbReference type="InterPro" id="IPR018392">
    <property type="entry name" value="LysM"/>
</dbReference>
<dbReference type="SUPFAM" id="SSF51261">
    <property type="entry name" value="Duplicated hybrid motif"/>
    <property type="match status" value="1"/>
</dbReference>
<reference evidence="2 3" key="1">
    <citation type="submission" date="2017-09" db="EMBL/GenBank/DDBJ databases">
        <title>Depth-based differentiation of microbial function through sediment-hosted aquifers and enrichment of novel symbionts in the deep terrestrial subsurface.</title>
        <authorList>
            <person name="Probst A.J."/>
            <person name="Ladd B."/>
            <person name="Jarett J.K."/>
            <person name="Geller-Mcgrath D.E."/>
            <person name="Sieber C.M."/>
            <person name="Emerson J.B."/>
            <person name="Anantharaman K."/>
            <person name="Thomas B.C."/>
            <person name="Malmstrom R."/>
            <person name="Stieglmeier M."/>
            <person name="Klingl A."/>
            <person name="Woyke T."/>
            <person name="Ryan C.M."/>
            <person name="Banfield J.F."/>
        </authorList>
    </citation>
    <scope>NUCLEOTIDE SEQUENCE [LARGE SCALE GENOMIC DNA]</scope>
    <source>
        <strain evidence="2">CG11_big_fil_rev_8_21_14_0_20_35_11</strain>
    </source>
</reference>
<comment type="caution">
    <text evidence="2">The sequence shown here is derived from an EMBL/GenBank/DDBJ whole genome shotgun (WGS) entry which is preliminary data.</text>
</comment>
<dbReference type="PANTHER" id="PTHR21666">
    <property type="entry name" value="PEPTIDASE-RELATED"/>
    <property type="match status" value="1"/>
</dbReference>
<name>A0A2H0N1K2_9BACT</name>
<proteinExistence type="predicted"/>
<dbReference type="CDD" id="cd00118">
    <property type="entry name" value="LysM"/>
    <property type="match status" value="1"/>
</dbReference>
<dbReference type="SMART" id="SM00257">
    <property type="entry name" value="LysM"/>
    <property type="match status" value="2"/>
</dbReference>
<evidence type="ECO:0000313" key="2">
    <source>
        <dbReference type="EMBL" id="PIR02768.1"/>
    </source>
</evidence>
<evidence type="ECO:0000313" key="3">
    <source>
        <dbReference type="Proteomes" id="UP000231139"/>
    </source>
</evidence>
<evidence type="ECO:0000259" key="1">
    <source>
        <dbReference type="PROSITE" id="PS51782"/>
    </source>
</evidence>
<feature type="domain" description="LysM" evidence="1">
    <location>
        <begin position="82"/>
        <end position="126"/>
    </location>
</feature>
<dbReference type="InterPro" id="IPR050570">
    <property type="entry name" value="Cell_wall_metabolism_enzyme"/>
</dbReference>
<gene>
    <name evidence="2" type="ORF">COV62_00565</name>
</gene>